<proteinExistence type="predicted"/>
<dbReference type="Proteomes" id="UP000053864">
    <property type="component" value="Unassembled WGS sequence"/>
</dbReference>
<evidence type="ECO:0000313" key="1">
    <source>
        <dbReference type="EMBL" id="ETL50087.1"/>
    </source>
</evidence>
<gene>
    <name evidence="1" type="ORF">L916_00618</name>
</gene>
<sequence length="49" mass="5824">MDLHSLKRGRHVHVSVMPCRHRSRLEQLRSHHISTALTKMAQRGIWGRR</sequence>
<name>W2JWE2_PHYNI</name>
<dbReference type="AlphaFoldDB" id="W2JWE2"/>
<protein>
    <submittedName>
        <fullName evidence="1">Uncharacterized protein</fullName>
    </submittedName>
</protein>
<reference evidence="1 2" key="1">
    <citation type="submission" date="2013-11" db="EMBL/GenBank/DDBJ databases">
        <title>The Genome Sequence of Phytophthora parasitica CJ05E6.</title>
        <authorList>
            <consortium name="The Broad Institute Genomics Platform"/>
            <person name="Russ C."/>
            <person name="Tyler B."/>
            <person name="Panabieres F."/>
            <person name="Shan W."/>
            <person name="Tripathy S."/>
            <person name="Grunwald N."/>
            <person name="Machado M."/>
            <person name="Johnson C.S."/>
            <person name="Arredondo F."/>
            <person name="Hong C."/>
            <person name="Coffey M."/>
            <person name="Young S.K."/>
            <person name="Zeng Q."/>
            <person name="Gargeya S."/>
            <person name="Fitzgerald M."/>
            <person name="Abouelleil A."/>
            <person name="Alvarado L."/>
            <person name="Chapman S.B."/>
            <person name="Gainer-Dewar J."/>
            <person name="Goldberg J."/>
            <person name="Griggs A."/>
            <person name="Gujja S."/>
            <person name="Hansen M."/>
            <person name="Howarth C."/>
            <person name="Imamovic A."/>
            <person name="Ireland A."/>
            <person name="Larimer J."/>
            <person name="McCowan C."/>
            <person name="Murphy C."/>
            <person name="Pearson M."/>
            <person name="Poon T.W."/>
            <person name="Priest M."/>
            <person name="Roberts A."/>
            <person name="Saif S."/>
            <person name="Shea T."/>
            <person name="Sykes S."/>
            <person name="Wortman J."/>
            <person name="Nusbaum C."/>
            <person name="Birren B."/>
        </authorList>
    </citation>
    <scope>NUCLEOTIDE SEQUENCE [LARGE SCALE GENOMIC DNA]</scope>
    <source>
        <strain evidence="1 2">CJ05E6</strain>
    </source>
</reference>
<organism evidence="1 2">
    <name type="scientific">Phytophthora nicotianae</name>
    <name type="common">Potato buckeye rot agent</name>
    <name type="synonym">Phytophthora parasitica</name>
    <dbReference type="NCBI Taxonomy" id="4792"/>
    <lineage>
        <taxon>Eukaryota</taxon>
        <taxon>Sar</taxon>
        <taxon>Stramenopiles</taxon>
        <taxon>Oomycota</taxon>
        <taxon>Peronosporomycetes</taxon>
        <taxon>Peronosporales</taxon>
        <taxon>Peronosporaceae</taxon>
        <taxon>Phytophthora</taxon>
    </lineage>
</organism>
<accession>W2JWE2</accession>
<dbReference type="EMBL" id="KI670487">
    <property type="protein sequence ID" value="ETL50087.1"/>
    <property type="molecule type" value="Genomic_DNA"/>
</dbReference>
<evidence type="ECO:0000313" key="2">
    <source>
        <dbReference type="Proteomes" id="UP000053864"/>
    </source>
</evidence>